<sequence>MTALKSGSPQNDCSRDHDSTRENDSLQENNGSEDVLSSLSAMFDGEATQQDLEQLIDGDSAELSRQLESYHLIQQALHKDSPVAVGLEDSLMLRVRAEINVDASFPEEQGLEERSVNNLLPFVLPSERKATRSTWRVALSSVAVAASVAFVVILGGNELLTPDTGAPNLVAEVRTPSESMVVTPLAELDENALQVDNVRLQHYLRQHAEQAAMTVGQGMIPMARVVSYPVKE</sequence>
<comment type="caution">
    <text evidence="3">The sequence shown here is derived from an EMBL/GenBank/DDBJ whole genome shotgun (WGS) entry which is preliminary data.</text>
</comment>
<dbReference type="SUPFAM" id="SSF89069">
    <property type="entry name" value="N-terminal, cytoplasmic domain of anti-sigmaE factor RseA"/>
    <property type="match status" value="1"/>
</dbReference>
<dbReference type="EMBL" id="QNSE01000008">
    <property type="protein sequence ID" value="RBP82472.1"/>
    <property type="molecule type" value="Genomic_DNA"/>
</dbReference>
<dbReference type="InterPro" id="IPR052383">
    <property type="entry name" value="Anti-sigma-E_RseA-like"/>
</dbReference>
<proteinExistence type="predicted"/>
<dbReference type="InterPro" id="IPR036147">
    <property type="entry name" value="Anti-sigma_E_RseA_N_sf"/>
</dbReference>
<evidence type="ECO:0000313" key="3">
    <source>
        <dbReference type="EMBL" id="RBP82472.1"/>
    </source>
</evidence>
<feature type="region of interest" description="Disordered" evidence="1">
    <location>
        <begin position="1"/>
        <end position="32"/>
    </location>
</feature>
<dbReference type="AlphaFoldDB" id="A0A366J6B9"/>
<keyword evidence="4" id="KW-1185">Reference proteome</keyword>
<dbReference type="Proteomes" id="UP000252792">
    <property type="component" value="Unassembled WGS sequence"/>
</dbReference>
<dbReference type="InterPro" id="IPR005572">
    <property type="entry name" value="Anti-sigma_E_RseA_N"/>
</dbReference>
<accession>A0A366J6B9</accession>
<feature type="compositionally biased region" description="Basic and acidic residues" evidence="1">
    <location>
        <begin position="13"/>
        <end position="24"/>
    </location>
</feature>
<evidence type="ECO:0000256" key="1">
    <source>
        <dbReference type="SAM" id="MobiDB-lite"/>
    </source>
</evidence>
<dbReference type="Gene3D" id="1.10.10.880">
    <property type="entry name" value="Anti sigma-E protein RseA, N-terminal domain"/>
    <property type="match status" value="1"/>
</dbReference>
<dbReference type="CDD" id="cd16328">
    <property type="entry name" value="RseA_N"/>
    <property type="match status" value="1"/>
</dbReference>
<protein>
    <submittedName>
        <fullName evidence="3">RseA-like anti sigma(E) protein</fullName>
    </submittedName>
</protein>
<evidence type="ECO:0000313" key="4">
    <source>
        <dbReference type="Proteomes" id="UP000252792"/>
    </source>
</evidence>
<dbReference type="GO" id="GO:0016989">
    <property type="term" value="F:sigma factor antagonist activity"/>
    <property type="evidence" value="ECO:0007669"/>
    <property type="project" value="InterPro"/>
</dbReference>
<feature type="compositionally biased region" description="Polar residues" evidence="1">
    <location>
        <begin position="1"/>
        <end position="12"/>
    </location>
</feature>
<dbReference type="Pfam" id="PF03872">
    <property type="entry name" value="RseA_N"/>
    <property type="match status" value="1"/>
</dbReference>
<organism evidence="3 4">
    <name type="scientific">Marinomonas rhizomae</name>
    <dbReference type="NCBI Taxonomy" id="491948"/>
    <lineage>
        <taxon>Bacteria</taxon>
        <taxon>Pseudomonadati</taxon>
        <taxon>Pseudomonadota</taxon>
        <taxon>Gammaproteobacteria</taxon>
        <taxon>Oceanospirillales</taxon>
        <taxon>Oceanospirillaceae</taxon>
        <taxon>Marinomonas</taxon>
    </lineage>
</organism>
<name>A0A366J6B9_9GAMM</name>
<gene>
    <name evidence="3" type="ORF">DFP80_108118</name>
</gene>
<dbReference type="RefSeq" id="WP_113916967.1">
    <property type="nucleotide sequence ID" value="NZ_QNSE01000008.1"/>
</dbReference>
<dbReference type="OrthoDB" id="6104308at2"/>
<dbReference type="PANTHER" id="PTHR38104:SF1">
    <property type="entry name" value="ANTI-SIGMA-E FACTOR RSEA"/>
    <property type="match status" value="1"/>
</dbReference>
<evidence type="ECO:0000259" key="2">
    <source>
        <dbReference type="Pfam" id="PF03872"/>
    </source>
</evidence>
<feature type="domain" description="Anti sigma-E protein RseA N-terminal" evidence="2">
    <location>
        <begin position="38"/>
        <end position="99"/>
    </location>
</feature>
<reference evidence="3 4" key="1">
    <citation type="submission" date="2018-06" db="EMBL/GenBank/DDBJ databases">
        <title>Genomic Encyclopedia of Type Strains, Phase III (KMG-III): the genomes of soil and plant-associated and newly described type strains.</title>
        <authorList>
            <person name="Whitman W."/>
        </authorList>
    </citation>
    <scope>NUCLEOTIDE SEQUENCE [LARGE SCALE GENOMIC DNA]</scope>
    <source>
        <strain evidence="3 4">CECT 7377</strain>
    </source>
</reference>
<dbReference type="PANTHER" id="PTHR38104">
    <property type="match status" value="1"/>
</dbReference>